<feature type="region of interest" description="Disordered" evidence="1">
    <location>
        <begin position="308"/>
        <end position="327"/>
    </location>
</feature>
<dbReference type="PANTHER" id="PTHR45786">
    <property type="entry name" value="DNA BINDING PROTEIN-LIKE"/>
    <property type="match status" value="1"/>
</dbReference>
<comment type="caution">
    <text evidence="3">The sequence shown here is derived from an EMBL/GenBank/DDBJ whole genome shotgun (WGS) entry which is preliminary data.</text>
</comment>
<evidence type="ECO:0000313" key="4">
    <source>
        <dbReference type="Proteomes" id="UP000245207"/>
    </source>
</evidence>
<feature type="region of interest" description="Disordered" evidence="1">
    <location>
        <begin position="711"/>
        <end position="776"/>
    </location>
</feature>
<dbReference type="EMBL" id="PKPP01004638">
    <property type="protein sequence ID" value="PWA63447.1"/>
    <property type="molecule type" value="Genomic_DNA"/>
</dbReference>
<keyword evidence="2" id="KW-0472">Membrane</keyword>
<feature type="transmembrane region" description="Helical" evidence="2">
    <location>
        <begin position="67"/>
        <end position="88"/>
    </location>
</feature>
<feature type="region of interest" description="Disordered" evidence="1">
    <location>
        <begin position="202"/>
        <end position="240"/>
    </location>
</feature>
<keyword evidence="4" id="KW-1185">Reference proteome</keyword>
<feature type="compositionally biased region" description="Polar residues" evidence="1">
    <location>
        <begin position="343"/>
        <end position="357"/>
    </location>
</feature>
<reference evidence="3 4" key="1">
    <citation type="journal article" date="2018" name="Mol. Plant">
        <title>The genome of Artemisia annua provides insight into the evolution of Asteraceae family and artemisinin biosynthesis.</title>
        <authorList>
            <person name="Shen Q."/>
            <person name="Zhang L."/>
            <person name="Liao Z."/>
            <person name="Wang S."/>
            <person name="Yan T."/>
            <person name="Shi P."/>
            <person name="Liu M."/>
            <person name="Fu X."/>
            <person name="Pan Q."/>
            <person name="Wang Y."/>
            <person name="Lv Z."/>
            <person name="Lu X."/>
            <person name="Zhang F."/>
            <person name="Jiang W."/>
            <person name="Ma Y."/>
            <person name="Chen M."/>
            <person name="Hao X."/>
            <person name="Li L."/>
            <person name="Tang Y."/>
            <person name="Lv G."/>
            <person name="Zhou Y."/>
            <person name="Sun X."/>
            <person name="Brodelius P.E."/>
            <person name="Rose J.K.C."/>
            <person name="Tang K."/>
        </authorList>
    </citation>
    <scope>NUCLEOTIDE SEQUENCE [LARGE SCALE GENOMIC DNA]</scope>
    <source>
        <strain evidence="4">cv. Huhao1</strain>
        <tissue evidence="3">Leaf</tissue>
    </source>
</reference>
<evidence type="ECO:0000256" key="1">
    <source>
        <dbReference type="SAM" id="MobiDB-lite"/>
    </source>
</evidence>
<dbReference type="PANTHER" id="PTHR45786:SF74">
    <property type="entry name" value="ATP-DEPENDENT DNA HELICASE"/>
    <property type="match status" value="1"/>
</dbReference>
<organism evidence="3 4">
    <name type="scientific">Artemisia annua</name>
    <name type="common">Sweet wormwood</name>
    <dbReference type="NCBI Taxonomy" id="35608"/>
    <lineage>
        <taxon>Eukaryota</taxon>
        <taxon>Viridiplantae</taxon>
        <taxon>Streptophyta</taxon>
        <taxon>Embryophyta</taxon>
        <taxon>Tracheophyta</taxon>
        <taxon>Spermatophyta</taxon>
        <taxon>Magnoliopsida</taxon>
        <taxon>eudicotyledons</taxon>
        <taxon>Gunneridae</taxon>
        <taxon>Pentapetalae</taxon>
        <taxon>asterids</taxon>
        <taxon>campanulids</taxon>
        <taxon>Asterales</taxon>
        <taxon>Asteraceae</taxon>
        <taxon>Asteroideae</taxon>
        <taxon>Anthemideae</taxon>
        <taxon>Artemisiinae</taxon>
        <taxon>Artemisia</taxon>
    </lineage>
</organism>
<dbReference type="OrthoDB" id="1928976at2759"/>
<feature type="compositionally biased region" description="Basic and acidic residues" evidence="1">
    <location>
        <begin position="711"/>
        <end position="722"/>
    </location>
</feature>
<feature type="compositionally biased region" description="Basic and acidic residues" evidence="1">
    <location>
        <begin position="758"/>
        <end position="776"/>
    </location>
</feature>
<keyword evidence="2" id="KW-0812">Transmembrane</keyword>
<dbReference type="Proteomes" id="UP000245207">
    <property type="component" value="Unassembled WGS sequence"/>
</dbReference>
<accession>A0A2U1MQD3</accession>
<feature type="region of interest" description="Disordered" evidence="1">
    <location>
        <begin position="342"/>
        <end position="362"/>
    </location>
</feature>
<evidence type="ECO:0008006" key="5">
    <source>
        <dbReference type="Google" id="ProtNLM"/>
    </source>
</evidence>
<evidence type="ECO:0000256" key="2">
    <source>
        <dbReference type="SAM" id="Phobius"/>
    </source>
</evidence>
<keyword evidence="2" id="KW-1133">Transmembrane helix</keyword>
<feature type="compositionally biased region" description="Polar residues" evidence="1">
    <location>
        <begin position="421"/>
        <end position="430"/>
    </location>
</feature>
<feature type="compositionally biased region" description="Polar residues" evidence="1">
    <location>
        <begin position="311"/>
        <end position="327"/>
    </location>
</feature>
<gene>
    <name evidence="3" type="ORF">CTI12_AA352830</name>
</gene>
<name>A0A2U1MQD3_ARTAN</name>
<proteinExistence type="predicted"/>
<evidence type="ECO:0000313" key="3">
    <source>
        <dbReference type="EMBL" id="PWA63447.1"/>
    </source>
</evidence>
<dbReference type="AlphaFoldDB" id="A0A2U1MQD3"/>
<sequence length="776" mass="86901">MHVRHDTPAIRSFSFYHTLYNNFIPRAKKIQKKPDTTHIAVKEKEEPTLYKPAHRNTSYGKFLFNFLPYYLLAFPPFFCANTLCFSAFNMRTKAKARPRVGSVRSLESIDAVTHSEGLHSEDVTTVSKENVSHINEPVAQSPPFCSNGCHTHCIASGNPTEMSPNNLSNEALQCFNDPVQLSSARKRKAACVYKLPAVPLDKGHSLSSETEPHSKRQHGQPTVAHYSQEPTTGLVATSRKKKISCTNEPQLQYACAMPTEILASYKPATPVAMDKGKRRLPNDYYNEDHITELVAASAQKKLCLDTHQKPQHTPTMTSGNVTSSAHLSPTILDKGKRKIFEDSGSNTSVSHQETLLSQPCYRPNDPITDLLSDELLCDIEANDIYDLNECYASPYDNPSSARRPTEDAATKQRQQMHRSQVRSLASTTNEQSTRTANNRSRRSRQARPSLNGRSHADLPTNRRPRQRQENMIRNGEGLRRDIVEGLIEFLDEHNELIQLFRTARNKMADANIPNFKVKLFGVVGSKQHELPSGDAIGAIVFEGGPDVETDFDIVIEKHSGTAQRVNKLNPSYMSLQFPLIFIYGEAGYHLGLTLSNARNASTDGPKKMSMKMFYAYQLHDRQGQKMDEASSIVTSAKSTGKEIITEPESINLAMIKPSDIGKVLYVKAYRKWTVTTKNGKPTLFCCMFIDQQILQQTSLHQASIPEKVDKHQLPATPPEHETNLPQASKLEDQNIPATESKIKYGPRKASAHRMLFSQEKDLGAEKGSKRTRKEGP</sequence>
<protein>
    <recommendedName>
        <fullName evidence="5">Helitron helicase-like domain-containing protein</fullName>
    </recommendedName>
</protein>
<feature type="region of interest" description="Disordered" evidence="1">
    <location>
        <begin position="394"/>
        <end position="473"/>
    </location>
</feature>